<dbReference type="Proteomes" id="UP000737018">
    <property type="component" value="Unassembled WGS sequence"/>
</dbReference>
<feature type="non-terminal residue" evidence="1">
    <location>
        <position position="1"/>
    </location>
</feature>
<protein>
    <submittedName>
        <fullName evidence="1">Uncharacterized protein</fullName>
    </submittedName>
</protein>
<organism evidence="1 2">
    <name type="scientific">Castanea mollissima</name>
    <name type="common">Chinese chestnut</name>
    <dbReference type="NCBI Taxonomy" id="60419"/>
    <lineage>
        <taxon>Eukaryota</taxon>
        <taxon>Viridiplantae</taxon>
        <taxon>Streptophyta</taxon>
        <taxon>Embryophyta</taxon>
        <taxon>Tracheophyta</taxon>
        <taxon>Spermatophyta</taxon>
        <taxon>Magnoliopsida</taxon>
        <taxon>eudicotyledons</taxon>
        <taxon>Gunneridae</taxon>
        <taxon>Pentapetalae</taxon>
        <taxon>rosids</taxon>
        <taxon>fabids</taxon>
        <taxon>Fagales</taxon>
        <taxon>Fagaceae</taxon>
        <taxon>Castanea</taxon>
    </lineage>
</organism>
<dbReference type="AlphaFoldDB" id="A0A8J4QAI1"/>
<evidence type="ECO:0000313" key="1">
    <source>
        <dbReference type="EMBL" id="KAF3946398.1"/>
    </source>
</evidence>
<proteinExistence type="predicted"/>
<accession>A0A8J4QAI1</accession>
<evidence type="ECO:0000313" key="2">
    <source>
        <dbReference type="Proteomes" id="UP000737018"/>
    </source>
</evidence>
<dbReference type="EMBL" id="JRKL02009303">
    <property type="protein sequence ID" value="KAF3946398.1"/>
    <property type="molecule type" value="Genomic_DNA"/>
</dbReference>
<sequence length="30" mass="3488">SLSTVPLVYSHSQFMRQVGKEHNCKECHEL</sequence>
<name>A0A8J4QAI1_9ROSI</name>
<reference evidence="1" key="1">
    <citation type="submission" date="2020-03" db="EMBL/GenBank/DDBJ databases">
        <title>Castanea mollissima Vanexum genome sequencing.</title>
        <authorList>
            <person name="Staton M."/>
        </authorList>
    </citation>
    <scope>NUCLEOTIDE SEQUENCE</scope>
    <source>
        <tissue evidence="1">Leaf</tissue>
    </source>
</reference>
<gene>
    <name evidence="1" type="ORF">CMV_027329</name>
</gene>
<keyword evidence="2" id="KW-1185">Reference proteome</keyword>
<comment type="caution">
    <text evidence="1">The sequence shown here is derived from an EMBL/GenBank/DDBJ whole genome shotgun (WGS) entry which is preliminary data.</text>
</comment>